<comment type="caution">
    <text evidence="1">The sequence shown here is derived from an EMBL/GenBank/DDBJ whole genome shotgun (WGS) entry which is preliminary data.</text>
</comment>
<protein>
    <submittedName>
        <fullName evidence="1">Uncharacterized protein</fullName>
    </submittedName>
</protein>
<name>A0A397T3C9_9GLOM</name>
<accession>A0A397T3C9</accession>
<dbReference type="AlphaFoldDB" id="A0A397T3C9"/>
<dbReference type="Proteomes" id="UP000265703">
    <property type="component" value="Unassembled WGS sequence"/>
</dbReference>
<sequence length="104" mass="12190">MELKMLIKECDLFDDDNTKENDDDHNDDHNNEDYNVLDILLSHKVYVLIINNMIDLNNHIFTEELEGEHNSISNDDKVSEALNEELDFEIIDRILAPANMKMNK</sequence>
<evidence type="ECO:0000313" key="2">
    <source>
        <dbReference type="Proteomes" id="UP000265703"/>
    </source>
</evidence>
<proteinExistence type="predicted"/>
<evidence type="ECO:0000313" key="1">
    <source>
        <dbReference type="EMBL" id="RIA90765.1"/>
    </source>
</evidence>
<gene>
    <name evidence="1" type="ORF">C1645_822905</name>
</gene>
<dbReference type="EMBL" id="QKYT01000171">
    <property type="protein sequence ID" value="RIA90765.1"/>
    <property type="molecule type" value="Genomic_DNA"/>
</dbReference>
<keyword evidence="2" id="KW-1185">Reference proteome</keyword>
<organism evidence="1 2">
    <name type="scientific">Glomus cerebriforme</name>
    <dbReference type="NCBI Taxonomy" id="658196"/>
    <lineage>
        <taxon>Eukaryota</taxon>
        <taxon>Fungi</taxon>
        <taxon>Fungi incertae sedis</taxon>
        <taxon>Mucoromycota</taxon>
        <taxon>Glomeromycotina</taxon>
        <taxon>Glomeromycetes</taxon>
        <taxon>Glomerales</taxon>
        <taxon>Glomeraceae</taxon>
        <taxon>Glomus</taxon>
    </lineage>
</organism>
<reference evidence="1 2" key="1">
    <citation type="submission" date="2018-06" db="EMBL/GenBank/DDBJ databases">
        <title>Comparative genomics reveals the genomic features of Rhizophagus irregularis, R. cerebriforme, R. diaphanum and Gigaspora rosea, and their symbiotic lifestyle signature.</title>
        <authorList>
            <person name="Morin E."/>
            <person name="San Clemente H."/>
            <person name="Chen E.C.H."/>
            <person name="De La Providencia I."/>
            <person name="Hainaut M."/>
            <person name="Kuo A."/>
            <person name="Kohler A."/>
            <person name="Murat C."/>
            <person name="Tang N."/>
            <person name="Roy S."/>
            <person name="Loubradou J."/>
            <person name="Henrissat B."/>
            <person name="Grigoriev I.V."/>
            <person name="Corradi N."/>
            <person name="Roux C."/>
            <person name="Martin F.M."/>
        </authorList>
    </citation>
    <scope>NUCLEOTIDE SEQUENCE [LARGE SCALE GENOMIC DNA]</scope>
    <source>
        <strain evidence="1 2">DAOM 227022</strain>
    </source>
</reference>